<sequence>MQIRDKLTFLFLLIVALIMGASSLAIYYLSAQYRKQEFYERIENKARNVAKLLIEVEEVDAELLRKIEENNPVSLPNEEITIFDYQNQVLYSSEGVQTVEVNEALLNRIRLEGEVRFVFGNQEVLGVLFTDQYDRVVVVASATDIFGYRKLNNLRNVLFIVFGAGLLFTFISGRIFAQRTLSPISRVIAQVDAIGISNLSSRVDEGNQTDELAQLAGTFNDMLDRLEEAFKLQKNFIANASHELRTPLTAITGQLEVTLLSDRTAEDYKRTVNSVLDDIKNLNYLSNRLLLLAQASSESVESSFGSIRVDELLWQSAGELQKRNPSYKVSISFNEDLEDDQMTIVGNEQLIKTALLNLMDNGCKYSDPHEVQVSVEPDSGQLVLTFQDFGIGIDEEEQELIFEPFHRGSNAQNIKGHGIGLSLVQRIVKLHEGTLILISKKGKGSTFTLTLPVEKKN</sequence>
<dbReference type="PROSITE" id="PS50885">
    <property type="entry name" value="HAMP"/>
    <property type="match status" value="1"/>
</dbReference>
<reference evidence="14 15" key="1">
    <citation type="journal article" date="2023" name="Microbiol. Resour. Announc.">
        <title>Complete Genome Sequence of Imperialibacter roseus strain P4T.</title>
        <authorList>
            <person name="Tizabi D.R."/>
            <person name="Bachvaroff T."/>
            <person name="Hill R.T."/>
        </authorList>
    </citation>
    <scope>NUCLEOTIDE SEQUENCE [LARGE SCALE GENOMIC DNA]</scope>
    <source>
        <strain evidence="14 15">P4T</strain>
    </source>
</reference>
<accession>A0ABZ0IWG2</accession>
<keyword evidence="8 11" id="KW-1133">Transmembrane helix</keyword>
<protein>
    <recommendedName>
        <fullName evidence="3">histidine kinase</fullName>
        <ecNumber evidence="3">2.7.13.3</ecNumber>
    </recommendedName>
</protein>
<feature type="domain" description="Histidine kinase" evidence="12">
    <location>
        <begin position="239"/>
        <end position="455"/>
    </location>
</feature>
<dbReference type="PRINTS" id="PR00344">
    <property type="entry name" value="BCTRLSENSOR"/>
</dbReference>
<dbReference type="PROSITE" id="PS50109">
    <property type="entry name" value="HIS_KIN"/>
    <property type="match status" value="1"/>
</dbReference>
<dbReference type="SUPFAM" id="SSF55874">
    <property type="entry name" value="ATPase domain of HSP90 chaperone/DNA topoisomerase II/histidine kinase"/>
    <property type="match status" value="1"/>
</dbReference>
<dbReference type="SMART" id="SM00387">
    <property type="entry name" value="HATPase_c"/>
    <property type="match status" value="1"/>
</dbReference>
<dbReference type="Gene3D" id="3.30.565.10">
    <property type="entry name" value="Histidine kinase-like ATPase, C-terminal domain"/>
    <property type="match status" value="1"/>
</dbReference>
<evidence type="ECO:0000256" key="6">
    <source>
        <dbReference type="ARBA" id="ARBA00022692"/>
    </source>
</evidence>
<comment type="subcellular location">
    <subcellularLocation>
        <location evidence="2">Membrane</location>
    </subcellularLocation>
</comment>
<keyword evidence="15" id="KW-1185">Reference proteome</keyword>
<feature type="transmembrane region" description="Helical" evidence="11">
    <location>
        <begin position="157"/>
        <end position="177"/>
    </location>
</feature>
<organism evidence="14 15">
    <name type="scientific">Imperialibacter roseus</name>
    <dbReference type="NCBI Taxonomy" id="1324217"/>
    <lineage>
        <taxon>Bacteria</taxon>
        <taxon>Pseudomonadati</taxon>
        <taxon>Bacteroidota</taxon>
        <taxon>Cytophagia</taxon>
        <taxon>Cytophagales</taxon>
        <taxon>Flammeovirgaceae</taxon>
        <taxon>Imperialibacter</taxon>
    </lineage>
</organism>
<keyword evidence="7 14" id="KW-0418">Kinase</keyword>
<evidence type="ECO:0000256" key="5">
    <source>
        <dbReference type="ARBA" id="ARBA00022679"/>
    </source>
</evidence>
<evidence type="ECO:0000313" key="15">
    <source>
        <dbReference type="Proteomes" id="UP001302349"/>
    </source>
</evidence>
<comment type="catalytic activity">
    <reaction evidence="1">
        <text>ATP + protein L-histidine = ADP + protein N-phospho-L-histidine.</text>
        <dbReference type="EC" id="2.7.13.3"/>
    </reaction>
</comment>
<dbReference type="SUPFAM" id="SSF158472">
    <property type="entry name" value="HAMP domain-like"/>
    <property type="match status" value="1"/>
</dbReference>
<dbReference type="SUPFAM" id="SSF47384">
    <property type="entry name" value="Homodimeric domain of signal transducing histidine kinase"/>
    <property type="match status" value="1"/>
</dbReference>
<dbReference type="InterPro" id="IPR005467">
    <property type="entry name" value="His_kinase_dom"/>
</dbReference>
<dbReference type="Pfam" id="PF00512">
    <property type="entry name" value="HisKA"/>
    <property type="match status" value="1"/>
</dbReference>
<keyword evidence="4" id="KW-0597">Phosphoprotein</keyword>
<dbReference type="SMART" id="SM00388">
    <property type="entry name" value="HisKA"/>
    <property type="match status" value="1"/>
</dbReference>
<evidence type="ECO:0000256" key="3">
    <source>
        <dbReference type="ARBA" id="ARBA00012438"/>
    </source>
</evidence>
<keyword evidence="6 11" id="KW-0812">Transmembrane</keyword>
<keyword evidence="5" id="KW-0808">Transferase</keyword>
<evidence type="ECO:0000256" key="7">
    <source>
        <dbReference type="ARBA" id="ARBA00022777"/>
    </source>
</evidence>
<dbReference type="CDD" id="cd06225">
    <property type="entry name" value="HAMP"/>
    <property type="match status" value="1"/>
</dbReference>
<dbReference type="InterPro" id="IPR004358">
    <property type="entry name" value="Sig_transdc_His_kin-like_C"/>
</dbReference>
<evidence type="ECO:0000259" key="13">
    <source>
        <dbReference type="PROSITE" id="PS50885"/>
    </source>
</evidence>
<dbReference type="Gene3D" id="6.10.340.10">
    <property type="match status" value="1"/>
</dbReference>
<dbReference type="InterPro" id="IPR003661">
    <property type="entry name" value="HisK_dim/P_dom"/>
</dbReference>
<dbReference type="InterPro" id="IPR003660">
    <property type="entry name" value="HAMP_dom"/>
</dbReference>
<dbReference type="EMBL" id="CP136051">
    <property type="protein sequence ID" value="WOK08016.1"/>
    <property type="molecule type" value="Genomic_DNA"/>
</dbReference>
<dbReference type="SMART" id="SM00304">
    <property type="entry name" value="HAMP"/>
    <property type="match status" value="1"/>
</dbReference>
<evidence type="ECO:0000313" key="14">
    <source>
        <dbReference type="EMBL" id="WOK08016.1"/>
    </source>
</evidence>
<evidence type="ECO:0000256" key="11">
    <source>
        <dbReference type="SAM" id="Phobius"/>
    </source>
</evidence>
<dbReference type="InterPro" id="IPR036097">
    <property type="entry name" value="HisK_dim/P_sf"/>
</dbReference>
<evidence type="ECO:0000256" key="1">
    <source>
        <dbReference type="ARBA" id="ARBA00000085"/>
    </source>
</evidence>
<evidence type="ECO:0000256" key="9">
    <source>
        <dbReference type="ARBA" id="ARBA00023012"/>
    </source>
</evidence>
<dbReference type="EC" id="2.7.13.3" evidence="3"/>
<dbReference type="InterPro" id="IPR036890">
    <property type="entry name" value="HATPase_C_sf"/>
</dbReference>
<dbReference type="RefSeq" id="WP_317490664.1">
    <property type="nucleotide sequence ID" value="NZ_CP136051.1"/>
</dbReference>
<keyword evidence="9" id="KW-0902">Two-component regulatory system</keyword>
<dbReference type="Pfam" id="PF02518">
    <property type="entry name" value="HATPase_c"/>
    <property type="match status" value="1"/>
</dbReference>
<dbReference type="GO" id="GO:0016301">
    <property type="term" value="F:kinase activity"/>
    <property type="evidence" value="ECO:0007669"/>
    <property type="project" value="UniProtKB-KW"/>
</dbReference>
<evidence type="ECO:0000256" key="10">
    <source>
        <dbReference type="ARBA" id="ARBA00023136"/>
    </source>
</evidence>
<dbReference type="CDD" id="cd00082">
    <property type="entry name" value="HisKA"/>
    <property type="match status" value="1"/>
</dbReference>
<gene>
    <name evidence="14" type="ORF">RT717_05145</name>
</gene>
<dbReference type="Proteomes" id="UP001302349">
    <property type="component" value="Chromosome"/>
</dbReference>
<dbReference type="Gene3D" id="1.10.287.130">
    <property type="match status" value="1"/>
</dbReference>
<dbReference type="PANTHER" id="PTHR45436:SF5">
    <property type="entry name" value="SENSOR HISTIDINE KINASE TRCS"/>
    <property type="match status" value="1"/>
</dbReference>
<evidence type="ECO:0000256" key="2">
    <source>
        <dbReference type="ARBA" id="ARBA00004370"/>
    </source>
</evidence>
<dbReference type="PANTHER" id="PTHR45436">
    <property type="entry name" value="SENSOR HISTIDINE KINASE YKOH"/>
    <property type="match status" value="1"/>
</dbReference>
<keyword evidence="10 11" id="KW-0472">Membrane</keyword>
<evidence type="ECO:0000256" key="8">
    <source>
        <dbReference type="ARBA" id="ARBA00022989"/>
    </source>
</evidence>
<dbReference type="Pfam" id="PF00672">
    <property type="entry name" value="HAMP"/>
    <property type="match status" value="1"/>
</dbReference>
<feature type="domain" description="HAMP" evidence="13">
    <location>
        <begin position="178"/>
        <end position="231"/>
    </location>
</feature>
<dbReference type="InterPro" id="IPR050428">
    <property type="entry name" value="TCS_sensor_his_kinase"/>
</dbReference>
<proteinExistence type="predicted"/>
<dbReference type="InterPro" id="IPR003594">
    <property type="entry name" value="HATPase_dom"/>
</dbReference>
<name>A0ABZ0IWG2_9BACT</name>
<evidence type="ECO:0000256" key="4">
    <source>
        <dbReference type="ARBA" id="ARBA00022553"/>
    </source>
</evidence>
<evidence type="ECO:0000259" key="12">
    <source>
        <dbReference type="PROSITE" id="PS50109"/>
    </source>
</evidence>